<evidence type="ECO:0000313" key="1">
    <source>
        <dbReference type="EMBL" id="QDT62870.1"/>
    </source>
</evidence>
<protein>
    <submittedName>
        <fullName evidence="1">Uncharacterized protein</fullName>
    </submittedName>
</protein>
<keyword evidence="2" id="KW-1185">Reference proteome</keyword>
<gene>
    <name evidence="1" type="ORF">V22_00680</name>
</gene>
<dbReference type="KEGG" id="chya:V22_00680"/>
<dbReference type="Proteomes" id="UP000319976">
    <property type="component" value="Chromosome"/>
</dbReference>
<name>A0A517T3C4_9PLAN</name>
<accession>A0A517T3C4</accession>
<sequence>MREHPVSSQSFPGSNYRFTDNRVAATSHVAAAKPQEVIHCHTAHETPLVPSALRRVTSELSVMKSPVSLVGVC</sequence>
<evidence type="ECO:0000313" key="2">
    <source>
        <dbReference type="Proteomes" id="UP000319976"/>
    </source>
</evidence>
<dbReference type="AlphaFoldDB" id="A0A517T3C4"/>
<organism evidence="1 2">
    <name type="scientific">Calycomorphotria hydatis</name>
    <dbReference type="NCBI Taxonomy" id="2528027"/>
    <lineage>
        <taxon>Bacteria</taxon>
        <taxon>Pseudomonadati</taxon>
        <taxon>Planctomycetota</taxon>
        <taxon>Planctomycetia</taxon>
        <taxon>Planctomycetales</taxon>
        <taxon>Planctomycetaceae</taxon>
        <taxon>Calycomorphotria</taxon>
    </lineage>
</organism>
<proteinExistence type="predicted"/>
<reference evidence="1 2" key="1">
    <citation type="submission" date="2019-02" db="EMBL/GenBank/DDBJ databases">
        <title>Deep-cultivation of Planctomycetes and their phenomic and genomic characterization uncovers novel biology.</title>
        <authorList>
            <person name="Wiegand S."/>
            <person name="Jogler M."/>
            <person name="Boedeker C."/>
            <person name="Pinto D."/>
            <person name="Vollmers J."/>
            <person name="Rivas-Marin E."/>
            <person name="Kohn T."/>
            <person name="Peeters S.H."/>
            <person name="Heuer A."/>
            <person name="Rast P."/>
            <person name="Oberbeckmann S."/>
            <person name="Bunk B."/>
            <person name="Jeske O."/>
            <person name="Meyerdierks A."/>
            <person name="Storesund J.E."/>
            <person name="Kallscheuer N."/>
            <person name="Luecker S."/>
            <person name="Lage O.M."/>
            <person name="Pohl T."/>
            <person name="Merkel B.J."/>
            <person name="Hornburger P."/>
            <person name="Mueller R.-W."/>
            <person name="Bruemmer F."/>
            <person name="Labrenz M."/>
            <person name="Spormann A.M."/>
            <person name="Op den Camp H."/>
            <person name="Overmann J."/>
            <person name="Amann R."/>
            <person name="Jetten M.S.M."/>
            <person name="Mascher T."/>
            <person name="Medema M.H."/>
            <person name="Devos D.P."/>
            <person name="Kaster A.-K."/>
            <person name="Ovreas L."/>
            <person name="Rohde M."/>
            <person name="Galperin M.Y."/>
            <person name="Jogler C."/>
        </authorList>
    </citation>
    <scope>NUCLEOTIDE SEQUENCE [LARGE SCALE GENOMIC DNA]</scope>
    <source>
        <strain evidence="1 2">V22</strain>
    </source>
</reference>
<dbReference type="EMBL" id="CP036316">
    <property type="protein sequence ID" value="QDT62870.1"/>
    <property type="molecule type" value="Genomic_DNA"/>
</dbReference>